<keyword evidence="3" id="KW-1185">Reference proteome</keyword>
<name>A0AAD9UBV2_9ROSI</name>
<evidence type="ECO:0000313" key="3">
    <source>
        <dbReference type="Proteomes" id="UP001280121"/>
    </source>
</evidence>
<evidence type="ECO:0000313" key="2">
    <source>
        <dbReference type="EMBL" id="KAK2651339.1"/>
    </source>
</evidence>
<reference evidence="2" key="1">
    <citation type="journal article" date="2023" name="Plant J.">
        <title>Genome sequences and population genomics provide insights into the demographic history, inbreeding, and mutation load of two 'living fossil' tree species of Dipteronia.</title>
        <authorList>
            <person name="Feng Y."/>
            <person name="Comes H.P."/>
            <person name="Chen J."/>
            <person name="Zhu S."/>
            <person name="Lu R."/>
            <person name="Zhang X."/>
            <person name="Li P."/>
            <person name="Qiu J."/>
            <person name="Olsen K.M."/>
            <person name="Qiu Y."/>
        </authorList>
    </citation>
    <scope>NUCLEOTIDE SEQUENCE</scope>
    <source>
        <strain evidence="2">KIB01</strain>
    </source>
</reference>
<dbReference type="AlphaFoldDB" id="A0AAD9UBV2"/>
<proteinExistence type="predicted"/>
<dbReference type="EMBL" id="JANJYI010000004">
    <property type="protein sequence ID" value="KAK2651339.1"/>
    <property type="molecule type" value="Genomic_DNA"/>
</dbReference>
<gene>
    <name evidence="2" type="ORF">Ddye_011195</name>
</gene>
<feature type="compositionally biased region" description="Polar residues" evidence="1">
    <location>
        <begin position="94"/>
        <end position="107"/>
    </location>
</feature>
<feature type="region of interest" description="Disordered" evidence="1">
    <location>
        <begin position="94"/>
        <end position="114"/>
    </location>
</feature>
<dbReference type="Proteomes" id="UP001280121">
    <property type="component" value="Unassembled WGS sequence"/>
</dbReference>
<evidence type="ECO:0000256" key="1">
    <source>
        <dbReference type="SAM" id="MobiDB-lite"/>
    </source>
</evidence>
<comment type="caution">
    <text evidence="2">The sequence shown here is derived from an EMBL/GenBank/DDBJ whole genome shotgun (WGS) entry which is preliminary data.</text>
</comment>
<accession>A0AAD9UBV2</accession>
<protein>
    <submittedName>
        <fullName evidence="2">Uncharacterized protein</fullName>
    </submittedName>
</protein>
<sequence>MAATLPLLVSAPKTHYSPLTLLFSVTRSPRNPSFLFNPPPWRRPLLFSFLLHEARETLALFNPPPLRRRRFSRNLSAASPLTLLFSVTRSPRNPIQSAASETPSFWSKSVRGCD</sequence>
<organism evidence="2 3">
    <name type="scientific">Dipteronia dyeriana</name>
    <dbReference type="NCBI Taxonomy" id="168575"/>
    <lineage>
        <taxon>Eukaryota</taxon>
        <taxon>Viridiplantae</taxon>
        <taxon>Streptophyta</taxon>
        <taxon>Embryophyta</taxon>
        <taxon>Tracheophyta</taxon>
        <taxon>Spermatophyta</taxon>
        <taxon>Magnoliopsida</taxon>
        <taxon>eudicotyledons</taxon>
        <taxon>Gunneridae</taxon>
        <taxon>Pentapetalae</taxon>
        <taxon>rosids</taxon>
        <taxon>malvids</taxon>
        <taxon>Sapindales</taxon>
        <taxon>Sapindaceae</taxon>
        <taxon>Hippocastanoideae</taxon>
        <taxon>Acereae</taxon>
        <taxon>Dipteronia</taxon>
    </lineage>
</organism>